<name>A0A1I1ASH6_9BACT</name>
<dbReference type="AlphaFoldDB" id="A0A1I1ASH6"/>
<evidence type="ECO:0008006" key="3">
    <source>
        <dbReference type="Google" id="ProtNLM"/>
    </source>
</evidence>
<gene>
    <name evidence="1" type="ORF">SAMN04489723_10991</name>
</gene>
<dbReference type="SUPFAM" id="SSF63825">
    <property type="entry name" value="YWTD domain"/>
    <property type="match status" value="1"/>
</dbReference>
<dbReference type="Gene3D" id="2.120.10.30">
    <property type="entry name" value="TolB, C-terminal domain"/>
    <property type="match status" value="1"/>
</dbReference>
<reference evidence="1 2" key="1">
    <citation type="submission" date="2016-10" db="EMBL/GenBank/DDBJ databases">
        <authorList>
            <person name="de Groot N.N."/>
        </authorList>
    </citation>
    <scope>NUCLEOTIDE SEQUENCE [LARGE SCALE GENOMIC DNA]</scope>
    <source>
        <strain evidence="1 2">DSM 23399</strain>
    </source>
</reference>
<dbReference type="Proteomes" id="UP000198790">
    <property type="component" value="Unassembled WGS sequence"/>
</dbReference>
<dbReference type="Pfam" id="PF17170">
    <property type="entry name" value="DUF5128"/>
    <property type="match status" value="1"/>
</dbReference>
<proteinExistence type="predicted"/>
<accession>A0A1I1ASH6</accession>
<keyword evidence="2" id="KW-1185">Reference proteome</keyword>
<dbReference type="EMBL" id="FOKK01000009">
    <property type="protein sequence ID" value="SFB40974.1"/>
    <property type="molecule type" value="Genomic_DNA"/>
</dbReference>
<dbReference type="STRING" id="237018.SAMN04489723_10991"/>
<evidence type="ECO:0000313" key="2">
    <source>
        <dbReference type="Proteomes" id="UP000198790"/>
    </source>
</evidence>
<organism evidence="1 2">
    <name type="scientific">Algoriphagus aquimarinus</name>
    <dbReference type="NCBI Taxonomy" id="237018"/>
    <lineage>
        <taxon>Bacteria</taxon>
        <taxon>Pseudomonadati</taxon>
        <taxon>Bacteroidota</taxon>
        <taxon>Cytophagia</taxon>
        <taxon>Cytophagales</taxon>
        <taxon>Cyclobacteriaceae</taxon>
        <taxon>Algoriphagus</taxon>
    </lineage>
</organism>
<protein>
    <recommendedName>
        <fullName evidence="3">6-bladed beta-propeller</fullName>
    </recommendedName>
</protein>
<dbReference type="InterPro" id="IPR011042">
    <property type="entry name" value="6-blade_b-propeller_TolB-like"/>
</dbReference>
<evidence type="ECO:0000313" key="1">
    <source>
        <dbReference type="EMBL" id="SFB40974.1"/>
    </source>
</evidence>
<sequence>MKYSKLIFLLLCISIFQNCNQKNEVETTTSLHTIEINKEFLLNHVNDLQFKAIDTIDLEGPENPYLTSIQDIAFAKDYIFLLDIKQGFLKFDYEGNFVQILGKKGEGPDEYLVPTAIYLGENENVTLVADWDKMVVHSYDLKGNFIASSKKLPGRPISFYKENDKVLVIQEGIESYGKGAQTVLVSFIEPTTLEFKSQETPLYSFYSRFYRVHNFLRAFGQLNDTSLFYFPRVRFEGLTDQKDTIYRMEDDHLVPEYQLDFRNFGKSDTLRIEFTEINDGYASILLGYKKDSYHLMLDLQNRTPKFSTKLPAESYTYEVFPKHLNTDNYFTIIRDMDGDDEKNPKIVVYALTTGTNESR</sequence>
<dbReference type="OrthoDB" id="819787at2"/>